<feature type="compositionally biased region" description="Basic and acidic residues" evidence="5">
    <location>
        <begin position="23"/>
        <end position="47"/>
    </location>
</feature>
<dbReference type="EMBL" id="JALHLF010000062">
    <property type="protein sequence ID" value="MCJ2183813.1"/>
    <property type="molecule type" value="Genomic_DNA"/>
</dbReference>
<protein>
    <submittedName>
        <fullName evidence="7">Formate/nitrite transporter family protein</fullName>
    </submittedName>
</protein>
<dbReference type="InterPro" id="IPR023271">
    <property type="entry name" value="Aquaporin-like"/>
</dbReference>
<evidence type="ECO:0000313" key="8">
    <source>
        <dbReference type="Proteomes" id="UP001162881"/>
    </source>
</evidence>
<keyword evidence="2 6" id="KW-0812">Transmembrane</keyword>
<feature type="transmembrane region" description="Helical" evidence="6">
    <location>
        <begin position="171"/>
        <end position="195"/>
    </location>
</feature>
<feature type="transmembrane region" description="Helical" evidence="6">
    <location>
        <begin position="215"/>
        <end position="240"/>
    </location>
</feature>
<evidence type="ECO:0000256" key="4">
    <source>
        <dbReference type="ARBA" id="ARBA00023136"/>
    </source>
</evidence>
<dbReference type="Gene3D" id="1.20.1080.10">
    <property type="entry name" value="Glycerol uptake facilitator protein"/>
    <property type="match status" value="1"/>
</dbReference>
<dbReference type="PANTHER" id="PTHR30520">
    <property type="entry name" value="FORMATE TRANSPORTER-RELATED"/>
    <property type="match status" value="1"/>
</dbReference>
<name>A0ABT0BG31_9SPHN</name>
<keyword evidence="4 6" id="KW-0472">Membrane</keyword>
<dbReference type="InterPro" id="IPR000292">
    <property type="entry name" value="For/NO2_transpt"/>
</dbReference>
<evidence type="ECO:0000256" key="6">
    <source>
        <dbReference type="SAM" id="Phobius"/>
    </source>
</evidence>
<feature type="transmembrane region" description="Helical" evidence="6">
    <location>
        <begin position="289"/>
        <end position="313"/>
    </location>
</feature>
<accession>A0ABT0BG31</accession>
<evidence type="ECO:0000256" key="1">
    <source>
        <dbReference type="ARBA" id="ARBA00004141"/>
    </source>
</evidence>
<comment type="subcellular location">
    <subcellularLocation>
        <location evidence="1">Membrane</location>
        <topology evidence="1">Multi-pass membrane protein</topology>
    </subcellularLocation>
</comment>
<dbReference type="PANTHER" id="PTHR30520:SF2">
    <property type="entry name" value="INNER MEMBRANE PROTEIN YFDC"/>
    <property type="match status" value="1"/>
</dbReference>
<gene>
    <name evidence="7" type="ORF">MTR62_14085</name>
</gene>
<feature type="transmembrane region" description="Helical" evidence="6">
    <location>
        <begin position="91"/>
        <end position="116"/>
    </location>
</feature>
<feature type="transmembrane region" description="Helical" evidence="6">
    <location>
        <begin position="122"/>
        <end position="139"/>
    </location>
</feature>
<evidence type="ECO:0000256" key="5">
    <source>
        <dbReference type="SAM" id="MobiDB-lite"/>
    </source>
</evidence>
<dbReference type="Proteomes" id="UP001162881">
    <property type="component" value="Unassembled WGS sequence"/>
</dbReference>
<keyword evidence="8" id="KW-1185">Reference proteome</keyword>
<keyword evidence="3 6" id="KW-1133">Transmembrane helix</keyword>
<dbReference type="RefSeq" id="WP_244021969.1">
    <property type="nucleotide sequence ID" value="NZ_JALHLF010000062.1"/>
</dbReference>
<sequence length="320" mass="34392">MIDTAGETDGVASRPLVDEVLSEEQRAEEQRKAEQKAERENTQREIESGNSTLTRREQRRVSAHSRLTALTVFSIIRSEGEEELRRPTSSLWWSGIAAGIGISTSVFAQALLYGALEGSPNRWLVSSLGYAVGFVLVILSRLQLFTENTLSVVLPMLSEPSWGKLGQSARLWAIVLSANFIGTFLTAFFVIVMSTGADGQVAPGVQAMLEVSQHAAHSVGLTALVKAIPAGFFIAALVWMLPSSKGFEIWVILLFTALIAAGGFTHVIAGSTEMFLLVINGQMGILEAFTGYLVPTFAGNVIGGTGLFAMLAYGQIHAEI</sequence>
<dbReference type="Pfam" id="PF01226">
    <property type="entry name" value="Form_Nir_trans"/>
    <property type="match status" value="1"/>
</dbReference>
<feature type="region of interest" description="Disordered" evidence="5">
    <location>
        <begin position="1"/>
        <end position="60"/>
    </location>
</feature>
<evidence type="ECO:0000256" key="3">
    <source>
        <dbReference type="ARBA" id="ARBA00022989"/>
    </source>
</evidence>
<evidence type="ECO:0000313" key="7">
    <source>
        <dbReference type="EMBL" id="MCJ2183813.1"/>
    </source>
</evidence>
<reference evidence="7" key="1">
    <citation type="submission" date="2022-03" db="EMBL/GenBank/DDBJ databases">
        <title>Identification of a novel bacterium isolated from mangrove sediments.</title>
        <authorList>
            <person name="Pan X."/>
        </authorList>
    </citation>
    <scope>NUCLEOTIDE SEQUENCE</scope>
    <source>
        <strain evidence="7">B1949</strain>
    </source>
</reference>
<proteinExistence type="predicted"/>
<comment type="caution">
    <text evidence="7">The sequence shown here is derived from an EMBL/GenBank/DDBJ whole genome shotgun (WGS) entry which is preliminary data.</text>
</comment>
<organism evidence="7 8">
    <name type="scientific">Novosphingobium organovorum</name>
    <dbReference type="NCBI Taxonomy" id="2930092"/>
    <lineage>
        <taxon>Bacteria</taxon>
        <taxon>Pseudomonadati</taxon>
        <taxon>Pseudomonadota</taxon>
        <taxon>Alphaproteobacteria</taxon>
        <taxon>Sphingomonadales</taxon>
        <taxon>Sphingomonadaceae</taxon>
        <taxon>Novosphingobium</taxon>
    </lineage>
</organism>
<evidence type="ECO:0000256" key="2">
    <source>
        <dbReference type="ARBA" id="ARBA00022692"/>
    </source>
</evidence>
<feature type="transmembrane region" description="Helical" evidence="6">
    <location>
        <begin position="247"/>
        <end position="269"/>
    </location>
</feature>